<feature type="transmembrane region" description="Helical" evidence="1">
    <location>
        <begin position="321"/>
        <end position="342"/>
    </location>
</feature>
<gene>
    <name evidence="2" type="ORF">XAC3562_840005</name>
</gene>
<sequence>MNQNSSDNRFTASKPLPPLSERSLAHWRGLLSAWWLLGGLVILFSTIFGVAQHFSSTIYMDEWDGMIGFWQKLGNGDTSAWWAQHNEHRIVLTRALFWLDLHFFKGQGYLLIPANVILHLAIAAVFIVAYIRFATQRHSPAVVVGVVLTARFLWMQDDNLTWGFQSQFIAVYLFAIASFLTYSRSTREGPLTPQVLGLVLAFTSMLSMSNGLIAFPVLVIMSFMLRLTWKHRLVAIAAMGVAWALYFHGYRSPPYHASPVDGILHHPIDVIHYALNFLGSPAAFLGAGLHAPLIVGMLLLMTVTTIGVLLVRRGELNSYRLYIGATFAFAAAAALLAGSGRYNLGLDTAVTSRYTTPALIAWLSAFLLFADVASKTRFWTVVAVFGVLVLPAGLWSQRIMMTMPPQPFYRDVAVLGVKMGIRDGSYIDWMYPRNGQDIVVSLMNYADKKGLTVYGKDWVRNIGTLEFSRDRVDATACKGSLDDAKHIDGAWLLNGWALAEGDRKAKLIVLTGQDDATVGYGVLGEVRPDVAQAVAGASGTTGWRGYVISANGQVSAWLYTRGRFCPLASNIDFRP</sequence>
<accession>A0A0U5BXK0</accession>
<dbReference type="RefSeq" id="WP_040258839.1">
    <property type="nucleotide sequence ID" value="NZ_LN647795.1"/>
</dbReference>
<feature type="transmembrane region" description="Helical" evidence="1">
    <location>
        <begin position="109"/>
        <end position="131"/>
    </location>
</feature>
<reference evidence="2 3" key="1">
    <citation type="submission" date="2014-09" db="EMBL/GenBank/DDBJ databases">
        <authorList>
            <person name="Regsiter A."/>
        </authorList>
    </citation>
    <scope>NUCLEOTIDE SEQUENCE [LARGE SCALE GENOMIC DNA]</scope>
</reference>
<feature type="transmembrane region" description="Helical" evidence="1">
    <location>
        <begin position="33"/>
        <end position="51"/>
    </location>
</feature>
<evidence type="ECO:0000256" key="1">
    <source>
        <dbReference type="SAM" id="Phobius"/>
    </source>
</evidence>
<name>A0A0U5BXK0_XANCI</name>
<evidence type="ECO:0000313" key="2">
    <source>
        <dbReference type="EMBL" id="CEG18353.1"/>
    </source>
</evidence>
<feature type="transmembrane region" description="Helical" evidence="1">
    <location>
        <begin position="166"/>
        <end position="183"/>
    </location>
</feature>
<proteinExistence type="predicted"/>
<comment type="caution">
    <text evidence="2">The sequence shown here is derived from an EMBL/GenBank/DDBJ whole genome shotgun (WGS) entry which is preliminary data.</text>
</comment>
<feature type="transmembrane region" description="Helical" evidence="1">
    <location>
        <begin position="354"/>
        <end position="371"/>
    </location>
</feature>
<evidence type="ECO:0000313" key="3">
    <source>
        <dbReference type="Proteomes" id="UP000052230"/>
    </source>
</evidence>
<dbReference type="EMBL" id="CCXZ01000182">
    <property type="protein sequence ID" value="CEG18353.1"/>
    <property type="molecule type" value="Genomic_DNA"/>
</dbReference>
<keyword evidence="1" id="KW-0812">Transmembrane</keyword>
<dbReference type="AlphaFoldDB" id="A0A0U5BXK0"/>
<keyword evidence="3" id="KW-1185">Reference proteome</keyword>
<feature type="transmembrane region" description="Helical" evidence="1">
    <location>
        <begin position="195"/>
        <end position="221"/>
    </location>
</feature>
<feature type="transmembrane region" description="Helical" evidence="1">
    <location>
        <begin position="233"/>
        <end position="250"/>
    </location>
</feature>
<protein>
    <submittedName>
        <fullName evidence="2">Putative Membrane protein</fullName>
    </submittedName>
</protein>
<organism evidence="2 3">
    <name type="scientific">Xanthomonas citri pv. citri</name>
    <dbReference type="NCBI Taxonomy" id="611301"/>
    <lineage>
        <taxon>Bacteria</taxon>
        <taxon>Pseudomonadati</taxon>
        <taxon>Pseudomonadota</taxon>
        <taxon>Gammaproteobacteria</taxon>
        <taxon>Lysobacterales</taxon>
        <taxon>Lysobacteraceae</taxon>
        <taxon>Xanthomonas</taxon>
    </lineage>
</organism>
<keyword evidence="1" id="KW-0472">Membrane</keyword>
<keyword evidence="1" id="KW-1133">Transmembrane helix</keyword>
<feature type="transmembrane region" description="Helical" evidence="1">
    <location>
        <begin position="282"/>
        <end position="309"/>
    </location>
</feature>
<feature type="transmembrane region" description="Helical" evidence="1">
    <location>
        <begin position="378"/>
        <end position="396"/>
    </location>
</feature>
<dbReference type="Proteomes" id="UP000052230">
    <property type="component" value="Unassembled WGS sequence"/>
</dbReference>